<accession>A0A9X3IYK4</accession>
<organism evidence="2 3">
    <name type="scientific">Nannocystis pusilla</name>
    <dbReference type="NCBI Taxonomy" id="889268"/>
    <lineage>
        <taxon>Bacteria</taxon>
        <taxon>Pseudomonadati</taxon>
        <taxon>Myxococcota</taxon>
        <taxon>Polyangia</taxon>
        <taxon>Nannocystales</taxon>
        <taxon>Nannocystaceae</taxon>
        <taxon>Nannocystis</taxon>
    </lineage>
</organism>
<dbReference type="AlphaFoldDB" id="A0A9X3IYK4"/>
<reference evidence="2" key="1">
    <citation type="submission" date="2022-11" db="EMBL/GenBank/DDBJ databases">
        <title>Minimal conservation of predation-associated metabolite biosynthetic gene clusters underscores biosynthetic potential of Myxococcota including descriptions for ten novel species: Archangium lansinium sp. nov., Myxococcus landrumus sp. nov., Nannocystis bai.</title>
        <authorList>
            <person name="Ahearne A."/>
            <person name="Stevens C."/>
            <person name="Phillips K."/>
        </authorList>
    </citation>
    <scope>NUCLEOTIDE SEQUENCE</scope>
    <source>
        <strain evidence="2">Na p29</strain>
    </source>
</reference>
<protein>
    <submittedName>
        <fullName evidence="2">Uncharacterized protein</fullName>
    </submittedName>
</protein>
<dbReference type="RefSeq" id="WP_267770774.1">
    <property type="nucleotide sequence ID" value="NZ_JAPNKE010000002.1"/>
</dbReference>
<name>A0A9X3IYK4_9BACT</name>
<dbReference type="Proteomes" id="UP001150924">
    <property type="component" value="Unassembled WGS sequence"/>
</dbReference>
<evidence type="ECO:0000313" key="2">
    <source>
        <dbReference type="EMBL" id="MCY1008125.1"/>
    </source>
</evidence>
<sequence length="440" mass="45737">MKYGPGGLTLAVLAVFACGEDGRPGLTGSSASAGTTAATGTDAASSSASEVPTTTGGSASATESTTDGSATTPSTGTSTTATTTAATTSTSEASTTGESETTGASETTAAGCEAQPEVCDALDNNCNDLFDEGCDCTPPDLELEAIEGYTARVVFDVPMQLGAYGFLGDVERALGEYWSEPGEGVLFTVNNAQNTASGIGLLDQDGGFKGWLIDPTDAALPINPYLEYAYGGVLYSCHTVNVNEWIYKIYPDGTTEQVVQHGNCEGLIYGDRGDGTGTLYASHYGLDAIYRIGEDGSRTALAQGPDLDVVVDLAIPPPTSMFKPGLYAINQTHLGVHRLDAADVLTLDYPYSLGFGIGEEMSFAGPTSAFRDHFYHLSATLQAVVRVAPDGSWETVLTGPKLNYGLYSTGGVFSSNGAFYFFTNEDALIMRLQACNIAGQ</sequence>
<gene>
    <name evidence="2" type="ORF">OV079_21710</name>
</gene>
<feature type="region of interest" description="Disordered" evidence="1">
    <location>
        <begin position="27"/>
        <end position="109"/>
    </location>
</feature>
<evidence type="ECO:0000256" key="1">
    <source>
        <dbReference type="SAM" id="MobiDB-lite"/>
    </source>
</evidence>
<keyword evidence="3" id="KW-1185">Reference proteome</keyword>
<dbReference type="PROSITE" id="PS51257">
    <property type="entry name" value="PROKAR_LIPOPROTEIN"/>
    <property type="match status" value="1"/>
</dbReference>
<comment type="caution">
    <text evidence="2">The sequence shown here is derived from an EMBL/GenBank/DDBJ whole genome shotgun (WGS) entry which is preliminary data.</text>
</comment>
<proteinExistence type="predicted"/>
<evidence type="ECO:0000313" key="3">
    <source>
        <dbReference type="Proteomes" id="UP001150924"/>
    </source>
</evidence>
<dbReference type="EMBL" id="JAPNKE010000002">
    <property type="protein sequence ID" value="MCY1008125.1"/>
    <property type="molecule type" value="Genomic_DNA"/>
</dbReference>